<name>A0A1U7M9K0_TISCR</name>
<evidence type="ECO:0000256" key="4">
    <source>
        <dbReference type="SAM" id="Phobius"/>
    </source>
</evidence>
<evidence type="ECO:0000259" key="5">
    <source>
        <dbReference type="PROSITE" id="PS51178"/>
    </source>
</evidence>
<accession>A0A1U7M9K0</accession>
<dbReference type="Gene3D" id="3.90.1310.10">
    <property type="entry name" value="Penicillin-binding protein 2a (Domain 2)"/>
    <property type="match status" value="1"/>
</dbReference>
<dbReference type="PROSITE" id="PS51178">
    <property type="entry name" value="PASTA"/>
    <property type="match status" value="2"/>
</dbReference>
<dbReference type="PANTHER" id="PTHR30627:SF1">
    <property type="entry name" value="PEPTIDOGLYCAN D,D-TRANSPEPTIDASE FTSI"/>
    <property type="match status" value="1"/>
</dbReference>
<keyword evidence="4" id="KW-0812">Transmembrane</keyword>
<dbReference type="Gene3D" id="3.30.10.20">
    <property type="match status" value="1"/>
</dbReference>
<dbReference type="Gene3D" id="3.30.450.330">
    <property type="match status" value="1"/>
</dbReference>
<comment type="caution">
    <text evidence="6">The sequence shown here is derived from an EMBL/GenBank/DDBJ whole genome shotgun (WGS) entry which is preliminary data.</text>
</comment>
<dbReference type="Pfam" id="PF03717">
    <property type="entry name" value="PBP_dimer"/>
    <property type="match status" value="1"/>
</dbReference>
<dbReference type="SUPFAM" id="SSF56519">
    <property type="entry name" value="Penicillin binding protein dimerisation domain"/>
    <property type="match status" value="1"/>
</dbReference>
<dbReference type="NCBIfam" id="TIGR02214">
    <property type="entry name" value="spoVD_pbp"/>
    <property type="match status" value="1"/>
</dbReference>
<dbReference type="CDD" id="cd06575">
    <property type="entry name" value="PASTA_Pbp2x-like_2"/>
    <property type="match status" value="1"/>
</dbReference>
<dbReference type="Gene3D" id="3.40.710.10">
    <property type="entry name" value="DD-peptidase/beta-lactamase superfamily"/>
    <property type="match status" value="1"/>
</dbReference>
<keyword evidence="4" id="KW-1133">Transmembrane helix</keyword>
<comment type="similarity">
    <text evidence="2">Belongs to the transpeptidase family.</text>
</comment>
<dbReference type="SMART" id="SM00740">
    <property type="entry name" value="PASTA"/>
    <property type="match status" value="2"/>
</dbReference>
<feature type="transmembrane region" description="Helical" evidence="4">
    <location>
        <begin position="12"/>
        <end position="31"/>
    </location>
</feature>
<evidence type="ECO:0000256" key="1">
    <source>
        <dbReference type="ARBA" id="ARBA00004370"/>
    </source>
</evidence>
<dbReference type="InterPro" id="IPR050515">
    <property type="entry name" value="Beta-lactam/transpept"/>
</dbReference>
<dbReference type="GO" id="GO:0005886">
    <property type="term" value="C:plasma membrane"/>
    <property type="evidence" value="ECO:0007669"/>
    <property type="project" value="TreeGrafter"/>
</dbReference>
<dbReference type="RefSeq" id="WP_084191652.1">
    <property type="nucleotide sequence ID" value="NZ_LTDM01000001.1"/>
</dbReference>
<evidence type="ECO:0000256" key="2">
    <source>
        <dbReference type="ARBA" id="ARBA00007171"/>
    </source>
</evidence>
<dbReference type="PANTHER" id="PTHR30627">
    <property type="entry name" value="PEPTIDOGLYCAN D,D-TRANSPEPTIDASE"/>
    <property type="match status" value="1"/>
</dbReference>
<dbReference type="GO" id="GO:0008658">
    <property type="term" value="F:penicillin binding"/>
    <property type="evidence" value="ECO:0007669"/>
    <property type="project" value="InterPro"/>
</dbReference>
<dbReference type="InterPro" id="IPR001460">
    <property type="entry name" value="PCN-bd_Tpept"/>
</dbReference>
<sequence>MKESNKIVKKRLKITLGLSFFIVFALILRLGNIQIFRNHELKKGALEQWTKSIDIRAKRGTIYDRRGKKLAISVNSFTVWATPADIKESKKTAETVSSILQLEEDEVYKKLVSNQSTQKIKQWITREEANELRKLKLRGITIVEDNKRYYPNGNFASYILGFTDIDNNGLDGIEYVYNDYLTGRPGKWMKMTDGANRQLPYDGEKVHDPEDGSSLVLTIDETIQHFAEKAAEKALLDTKAKGVSVIMMEIETGEILSLVNKPDFDPNSPREPVDENLKKQWDKLPAEEVQKKWFDLWRNFTINDIYEPGSTFKLITAAAALEENSANLDTHYYCKGTIKIQGRTLKCANWYNPHGDQTFRDAVNNSCNVAFVNMGLNLGRDNLYKYTKAFGFGEKTGVDLLGEQAGIIPNNVENIKEINLATLSYGHSIAVTPMQLVTAVSAIANGGDLLKPKLVKQILNSEGDVIKEFKSETVRKVISKETSDTMLSLMETVVSEGSGSKAYIPGYKVGGKTGTAQKIIDGRYKQGKYIGSFISVAPIDDPKIAMLVVVDEPSGTYYGGSVAAPVAKSIFEDTFNYLEIPPKFTKEEKEEIEELVKVPDVRNKKIGEAGKILMELGLKHTTEYLELTDESIILDQFPLPGVEIKKGSVIDLFIDFKPNEEIVMPFLTDKKKEEIIKILDEMNLKYEFKGQGKSVLQSPLPGEKINFNTKVIVEFK</sequence>
<evidence type="ECO:0000313" key="6">
    <source>
        <dbReference type="EMBL" id="OLS03878.1"/>
    </source>
</evidence>
<keyword evidence="7" id="KW-1185">Reference proteome</keyword>
<dbReference type="InterPro" id="IPR005543">
    <property type="entry name" value="PASTA_dom"/>
</dbReference>
<keyword evidence="3 4" id="KW-0472">Membrane</keyword>
<reference evidence="6 7" key="1">
    <citation type="submission" date="2016-02" db="EMBL/GenBank/DDBJ databases">
        <title>Genome sequence of Tissierella creatinophila DSM 6911.</title>
        <authorList>
            <person name="Poehlein A."/>
            <person name="Daniel R."/>
        </authorList>
    </citation>
    <scope>NUCLEOTIDE SEQUENCE [LARGE SCALE GENOMIC DNA]</scope>
    <source>
        <strain evidence="6 7">DSM 6911</strain>
    </source>
</reference>
<dbReference type="AlphaFoldDB" id="A0A1U7M9K0"/>
<dbReference type="GO" id="GO:0071555">
    <property type="term" value="P:cell wall organization"/>
    <property type="evidence" value="ECO:0007669"/>
    <property type="project" value="TreeGrafter"/>
</dbReference>
<dbReference type="OrthoDB" id="9757901at2"/>
<gene>
    <name evidence="6" type="primary">spoVD_1</name>
    <name evidence="6" type="ORF">TICRE_00050</name>
</gene>
<dbReference type="SUPFAM" id="SSF56601">
    <property type="entry name" value="beta-lactamase/transpeptidase-like"/>
    <property type="match status" value="1"/>
</dbReference>
<evidence type="ECO:0000313" key="7">
    <source>
        <dbReference type="Proteomes" id="UP000186112"/>
    </source>
</evidence>
<dbReference type="InterPro" id="IPR012338">
    <property type="entry name" value="Beta-lactam/transpept-like"/>
</dbReference>
<dbReference type="EMBL" id="LTDM01000001">
    <property type="protein sequence ID" value="OLS03878.1"/>
    <property type="molecule type" value="Genomic_DNA"/>
</dbReference>
<dbReference type="InterPro" id="IPR005311">
    <property type="entry name" value="PBP_dimer"/>
</dbReference>
<dbReference type="Pfam" id="PF00905">
    <property type="entry name" value="Transpeptidase"/>
    <property type="match status" value="1"/>
</dbReference>
<organism evidence="6 7">
    <name type="scientific">Tissierella creatinophila DSM 6911</name>
    <dbReference type="NCBI Taxonomy" id="1123403"/>
    <lineage>
        <taxon>Bacteria</taxon>
        <taxon>Bacillati</taxon>
        <taxon>Bacillota</taxon>
        <taxon>Tissierellia</taxon>
        <taxon>Tissierellales</taxon>
        <taxon>Tissierellaceae</taxon>
        <taxon>Tissierella</taxon>
    </lineage>
</organism>
<dbReference type="Pfam" id="PF03793">
    <property type="entry name" value="PASTA"/>
    <property type="match status" value="2"/>
</dbReference>
<dbReference type="InterPro" id="IPR011927">
    <property type="entry name" value="SpoVD_pbp"/>
</dbReference>
<feature type="domain" description="PASTA" evidence="5">
    <location>
        <begin position="592"/>
        <end position="656"/>
    </location>
</feature>
<dbReference type="SUPFAM" id="SSF54184">
    <property type="entry name" value="Penicillin-binding protein 2x (pbp-2x), c-terminal domain"/>
    <property type="match status" value="1"/>
</dbReference>
<protein>
    <submittedName>
        <fullName evidence="6">Stage V sporulation protein D</fullName>
    </submittedName>
</protein>
<proteinExistence type="inferred from homology"/>
<dbReference type="InterPro" id="IPR036138">
    <property type="entry name" value="PBP_dimer_sf"/>
</dbReference>
<dbReference type="Proteomes" id="UP000186112">
    <property type="component" value="Unassembled WGS sequence"/>
</dbReference>
<dbReference type="CDD" id="cd06577">
    <property type="entry name" value="PASTA_pknB"/>
    <property type="match status" value="1"/>
</dbReference>
<comment type="subcellular location">
    <subcellularLocation>
        <location evidence="1">Membrane</location>
    </subcellularLocation>
</comment>
<feature type="domain" description="PASTA" evidence="5">
    <location>
        <begin position="659"/>
        <end position="716"/>
    </location>
</feature>
<evidence type="ECO:0000256" key="3">
    <source>
        <dbReference type="ARBA" id="ARBA00023136"/>
    </source>
</evidence>